<dbReference type="EMBL" id="JAXHPL010000016">
    <property type="protein sequence ID" value="MDY6486470.1"/>
    <property type="molecule type" value="Genomic_DNA"/>
</dbReference>
<dbReference type="RefSeq" id="WP_248103662.1">
    <property type="nucleotide sequence ID" value="NZ_JAXHPE010000038.1"/>
</dbReference>
<sequence>MTKATIGQGTVTNPNMTNQQAANSLKKFTNELKTTLRKMDQPNTRLDGVK</sequence>
<reference evidence="1 3" key="1">
    <citation type="submission" date="2023-11" db="EMBL/GenBank/DDBJ databases">
        <title>The common occurrence of Acinetobacte faecalis in cattle feces and its emended description.</title>
        <authorList>
            <person name="Kyselkova M."/>
            <person name="Xanthopoulou K."/>
            <person name="Shestivska V."/>
            <person name="Spanelova P."/>
            <person name="Maixnerova M."/>
            <person name="Higgins P.G."/>
            <person name="Nemec A."/>
        </authorList>
    </citation>
    <scope>NUCLEOTIDE SEQUENCE [LARGE SCALE GENOMIC DNA]</scope>
    <source>
        <strain evidence="1 3">ANC 7483</strain>
    </source>
</reference>
<protein>
    <submittedName>
        <fullName evidence="1">Uncharacterized protein</fullName>
    </submittedName>
</protein>
<evidence type="ECO:0000313" key="4">
    <source>
        <dbReference type="Proteomes" id="UP001284094"/>
    </source>
</evidence>
<comment type="caution">
    <text evidence="1">The sequence shown here is derived from an EMBL/GenBank/DDBJ whole genome shotgun (WGS) entry which is preliminary data.</text>
</comment>
<organism evidence="1 3">
    <name type="scientific">Acinetobacter faecalis</name>
    <dbReference type="NCBI Taxonomy" id="2665161"/>
    <lineage>
        <taxon>Bacteria</taxon>
        <taxon>Pseudomonadati</taxon>
        <taxon>Pseudomonadota</taxon>
        <taxon>Gammaproteobacteria</taxon>
        <taxon>Moraxellales</taxon>
        <taxon>Moraxellaceae</taxon>
        <taxon>Acinetobacter</taxon>
    </lineage>
</organism>
<evidence type="ECO:0000313" key="2">
    <source>
        <dbReference type="EMBL" id="MDY6550864.1"/>
    </source>
</evidence>
<reference evidence="2 4" key="3">
    <citation type="journal article" date="2024" name="Syst. Appl. Microbiol.">
        <title>Evidence for the occurrence of Acinetobacter faecalis in cattle feces and its emended description.</title>
        <authorList>
            <person name="Kyselkova M."/>
            <person name="Xanthopoulou K."/>
            <person name="Shestivska V."/>
            <person name="Spanelova P."/>
            <person name="Maixnerova M."/>
            <person name="Higgins P.G."/>
            <person name="Nemec A."/>
        </authorList>
    </citation>
    <scope>NUCLEOTIDE SEQUENCE [LARGE SCALE GENOMIC DNA]</scope>
    <source>
        <strain evidence="2 4">ANC 7225</strain>
    </source>
</reference>
<dbReference type="AlphaFoldDB" id="A0AB35UYX1"/>
<evidence type="ECO:0000313" key="3">
    <source>
        <dbReference type="Proteomes" id="UP001278995"/>
    </source>
</evidence>
<accession>A0AB35UYX1</accession>
<proteinExistence type="predicted"/>
<gene>
    <name evidence="2" type="ORF">SKM48_08860</name>
    <name evidence="1" type="ORF">SKM51_04530</name>
</gene>
<dbReference type="EMBL" id="JAXHPO010000037">
    <property type="protein sequence ID" value="MDY6550864.1"/>
    <property type="molecule type" value="Genomic_DNA"/>
</dbReference>
<reference evidence="2" key="2">
    <citation type="submission" date="2023-11" db="EMBL/GenBank/DDBJ databases">
        <authorList>
            <person name="Kyselkova M."/>
            <person name="Xanthopoulou K."/>
            <person name="Shestivska V."/>
            <person name="Spanelova P."/>
            <person name="Maixnerova M."/>
            <person name="Higgins P.G."/>
            <person name="Nemec A."/>
        </authorList>
    </citation>
    <scope>NUCLEOTIDE SEQUENCE</scope>
    <source>
        <strain evidence="2">ANC 7225</strain>
    </source>
</reference>
<dbReference type="Proteomes" id="UP001278995">
    <property type="component" value="Unassembled WGS sequence"/>
</dbReference>
<keyword evidence="4" id="KW-1185">Reference proteome</keyword>
<evidence type="ECO:0000313" key="1">
    <source>
        <dbReference type="EMBL" id="MDY6486470.1"/>
    </source>
</evidence>
<dbReference type="Proteomes" id="UP001284094">
    <property type="component" value="Unassembled WGS sequence"/>
</dbReference>
<name>A0AB35UYX1_9GAMM</name>